<accession>A0A9P7AWJ7</accession>
<feature type="transmembrane region" description="Helical" evidence="1">
    <location>
        <begin position="425"/>
        <end position="441"/>
    </location>
</feature>
<keyword evidence="1" id="KW-0812">Transmembrane</keyword>
<dbReference type="InterPro" id="IPR057315">
    <property type="entry name" value="Exo_endo_phos_PGAP2IP_C"/>
</dbReference>
<keyword evidence="1" id="KW-0472">Membrane</keyword>
<keyword evidence="6" id="KW-1185">Reference proteome</keyword>
<dbReference type="GO" id="GO:0005783">
    <property type="term" value="C:endoplasmic reticulum"/>
    <property type="evidence" value="ECO:0007669"/>
    <property type="project" value="TreeGrafter"/>
</dbReference>
<dbReference type="Pfam" id="PF23226">
    <property type="entry name" value="Exo_endo_phos_PGAP2IP"/>
    <property type="match status" value="1"/>
</dbReference>
<evidence type="ECO:0000313" key="5">
    <source>
        <dbReference type="EMBL" id="KAG1796724.1"/>
    </source>
</evidence>
<dbReference type="PANTHER" id="PTHR14859">
    <property type="entry name" value="CALCOFLUOR WHITE HYPERSENSITIVE PROTEIN PRECURSOR"/>
    <property type="match status" value="1"/>
</dbReference>
<protein>
    <submittedName>
        <fullName evidence="5">Uncharacterized protein</fullName>
    </submittedName>
</protein>
<dbReference type="GO" id="GO:0006506">
    <property type="term" value="P:GPI anchor biosynthetic process"/>
    <property type="evidence" value="ECO:0007669"/>
    <property type="project" value="TreeGrafter"/>
</dbReference>
<comment type="caution">
    <text evidence="5">The sequence shown here is derived from an EMBL/GenBank/DDBJ whole genome shotgun (WGS) entry which is preliminary data.</text>
</comment>
<dbReference type="GeneID" id="64598759"/>
<name>A0A9P7AWJ7_9AGAM</name>
<proteinExistence type="predicted"/>
<dbReference type="OrthoDB" id="68581at2759"/>
<feature type="transmembrane region" description="Helical" evidence="1">
    <location>
        <begin position="25"/>
        <end position="46"/>
    </location>
</feature>
<feature type="transmembrane region" description="Helical" evidence="1">
    <location>
        <begin position="173"/>
        <end position="192"/>
    </location>
</feature>
<feature type="transmembrane region" description="Helical" evidence="1">
    <location>
        <begin position="53"/>
        <end position="74"/>
    </location>
</feature>
<evidence type="ECO:0000259" key="3">
    <source>
        <dbReference type="Pfam" id="PF23022"/>
    </source>
</evidence>
<dbReference type="Pfam" id="PF23022">
    <property type="entry name" value="6TM_1st_PGAP2IP"/>
    <property type="match status" value="1"/>
</dbReference>
<dbReference type="PANTHER" id="PTHR14859:SF1">
    <property type="entry name" value="PGAP2-INTERACTING PROTEIN"/>
    <property type="match status" value="1"/>
</dbReference>
<dbReference type="InterPro" id="IPR036691">
    <property type="entry name" value="Endo/exonu/phosph_ase_sf"/>
</dbReference>
<evidence type="ECO:0000256" key="1">
    <source>
        <dbReference type="SAM" id="Phobius"/>
    </source>
</evidence>
<feature type="domain" description="PGAP2IP second transmembrane" evidence="2">
    <location>
        <begin position="310"/>
        <end position="458"/>
    </location>
</feature>
<dbReference type="AlphaFoldDB" id="A0A9P7AWJ7"/>
<feature type="transmembrane region" description="Helical" evidence="1">
    <location>
        <begin position="350"/>
        <end position="372"/>
    </location>
</feature>
<dbReference type="Proteomes" id="UP000719766">
    <property type="component" value="Unassembled WGS sequence"/>
</dbReference>
<evidence type="ECO:0000259" key="4">
    <source>
        <dbReference type="Pfam" id="PF23226"/>
    </source>
</evidence>
<reference evidence="5" key="1">
    <citation type="journal article" date="2020" name="New Phytol.">
        <title>Comparative genomics reveals dynamic genome evolution in host specialist ectomycorrhizal fungi.</title>
        <authorList>
            <person name="Lofgren L.A."/>
            <person name="Nguyen N.H."/>
            <person name="Vilgalys R."/>
            <person name="Ruytinx J."/>
            <person name="Liao H.L."/>
            <person name="Branco S."/>
            <person name="Kuo A."/>
            <person name="LaButti K."/>
            <person name="Lipzen A."/>
            <person name="Andreopoulos W."/>
            <person name="Pangilinan J."/>
            <person name="Riley R."/>
            <person name="Hundley H."/>
            <person name="Na H."/>
            <person name="Barry K."/>
            <person name="Grigoriev I.V."/>
            <person name="Stajich J.E."/>
            <person name="Kennedy P.G."/>
        </authorList>
    </citation>
    <scope>NUCLEOTIDE SEQUENCE</scope>
    <source>
        <strain evidence="5">S12</strain>
    </source>
</reference>
<dbReference type="EMBL" id="JABBWE010000018">
    <property type="protein sequence ID" value="KAG1796724.1"/>
    <property type="molecule type" value="Genomic_DNA"/>
</dbReference>
<feature type="transmembrane region" description="Helical" evidence="1">
    <location>
        <begin position="311"/>
        <end position="330"/>
    </location>
</feature>
<dbReference type="GO" id="GO:0016020">
    <property type="term" value="C:membrane"/>
    <property type="evidence" value="ECO:0007669"/>
    <property type="project" value="GOC"/>
</dbReference>
<dbReference type="InterPro" id="IPR051916">
    <property type="entry name" value="GPI-anchor_lipid_remodeler"/>
</dbReference>
<feature type="transmembrane region" description="Helical" evidence="1">
    <location>
        <begin position="80"/>
        <end position="102"/>
    </location>
</feature>
<dbReference type="InterPro" id="IPR053911">
    <property type="entry name" value="PGAP2IP_TM_2nd"/>
</dbReference>
<feature type="transmembrane region" description="Helical" evidence="1">
    <location>
        <begin position="143"/>
        <end position="161"/>
    </location>
</feature>
<dbReference type="RefSeq" id="XP_041162081.1">
    <property type="nucleotide sequence ID" value="XM_041304995.1"/>
</dbReference>
<feature type="domain" description="PGAP2IP first transmembrane" evidence="3">
    <location>
        <begin position="143"/>
        <end position="272"/>
    </location>
</feature>
<dbReference type="GO" id="GO:0031505">
    <property type="term" value="P:fungal-type cell wall organization"/>
    <property type="evidence" value="ECO:0007669"/>
    <property type="project" value="TreeGrafter"/>
</dbReference>
<evidence type="ECO:0000259" key="2">
    <source>
        <dbReference type="Pfam" id="PF23021"/>
    </source>
</evidence>
<keyword evidence="1" id="KW-1133">Transmembrane helix</keyword>
<feature type="transmembrane region" description="Helical" evidence="1">
    <location>
        <begin position="114"/>
        <end position="137"/>
    </location>
</feature>
<organism evidence="5 6">
    <name type="scientific">Suillus plorans</name>
    <dbReference type="NCBI Taxonomy" id="116603"/>
    <lineage>
        <taxon>Eukaryota</taxon>
        <taxon>Fungi</taxon>
        <taxon>Dikarya</taxon>
        <taxon>Basidiomycota</taxon>
        <taxon>Agaricomycotina</taxon>
        <taxon>Agaricomycetes</taxon>
        <taxon>Agaricomycetidae</taxon>
        <taxon>Boletales</taxon>
        <taxon>Suillineae</taxon>
        <taxon>Suillaceae</taxon>
        <taxon>Suillus</taxon>
    </lineage>
</organism>
<dbReference type="SUPFAM" id="SSF56219">
    <property type="entry name" value="DNase I-like"/>
    <property type="match status" value="1"/>
</dbReference>
<sequence>MVGCKQLPTSIPGVRAQRLVINASYVAATYTYLALTTFGLALLLGCTLHYKKFHILIALTSGPHFALVSLQYFLRCLPNTSFPGFLFVVGIVRTLMCSGWVYIMSNDDHDMHDVLMVTYILCNMPWMWGGVLCTPIGHVKVSYLFWSIFTSLITTLFYFSVWQLALSGLELSLLVLLSSALLGIRPLCTWALTCSGQVMLRVVVILTGSGSYALKSPMQRLIVVNFANMVLLVGQTTNWVCDIVLGLELVLLSLAKHVNHSTNPIWPMLNEEPFLAFCVLYELATRPSTIPEEEKQISGSKDSSTVASHGWLASSIALGSMIFILHCFFIDPRYKDSQPEGPLPHLHGSLTLIAQAIGLALPTILPACWLINPLWFSYGCTSAFVMYRFRDWMGFVGGLNLAVFVMLLLPTIIRQSAQPNKSGRTYTYFTAFFVMILFYLADVWTVTYTSMPGGVYLRSLLHNLSQHHWCLNGHQEKRTAANSIVHILSSTSFLVRHLLTLFLLSAVLVTIYRWTPVGPRPYKLGTGIINAGIWTVHFGIDNIGHDSQRDMKLDVVGLLETDLHRTVYGNCDLMRVALQDLGYYVDLGPGPNIHTWGAALLLKFPIIHLQHHLLPSPHGELVPAIKAVLDVYGSEVAVVVSHNGQEQDPLDCKLQSKELACIMAKSYPHLIIFLGYVVTKPHISRSPYEILVYDGIVHDIDPQDGDHWCEYILYRELYRTVYAQLQIGQFWFPMEYYGNNNEGGMNGHFYHVFDTVRLQPITGTDMTY</sequence>
<dbReference type="Pfam" id="PF23021">
    <property type="entry name" value="6TM_2nd_PGAP2IP"/>
    <property type="match status" value="1"/>
</dbReference>
<gene>
    <name evidence="5" type="ORF">HD556DRAFT_1431302</name>
</gene>
<dbReference type="InterPro" id="IPR053912">
    <property type="entry name" value="PGAP2IP_TM_1nd"/>
</dbReference>
<feature type="transmembrane region" description="Helical" evidence="1">
    <location>
        <begin position="392"/>
        <end position="413"/>
    </location>
</feature>
<feature type="domain" description="PGAP2IP C-terminal nuclease-like" evidence="4">
    <location>
        <begin position="528"/>
        <end position="728"/>
    </location>
</feature>
<evidence type="ECO:0000313" key="6">
    <source>
        <dbReference type="Proteomes" id="UP000719766"/>
    </source>
</evidence>
<feature type="transmembrane region" description="Helical" evidence="1">
    <location>
        <begin position="493"/>
        <end position="514"/>
    </location>
</feature>